<dbReference type="InterPro" id="IPR045684">
    <property type="entry name" value="DUF6191"/>
</dbReference>
<feature type="region of interest" description="Disordered" evidence="1">
    <location>
        <begin position="58"/>
        <end position="99"/>
    </location>
</feature>
<organism evidence="3 4">
    <name type="scientific">Lentzea albida</name>
    <dbReference type="NCBI Taxonomy" id="65499"/>
    <lineage>
        <taxon>Bacteria</taxon>
        <taxon>Bacillati</taxon>
        <taxon>Actinomycetota</taxon>
        <taxon>Actinomycetes</taxon>
        <taxon>Pseudonocardiales</taxon>
        <taxon>Pseudonocardiaceae</taxon>
        <taxon>Lentzea</taxon>
    </lineage>
</organism>
<gene>
    <name evidence="3" type="ORF">SAMN04488000_101389</name>
</gene>
<evidence type="ECO:0000256" key="2">
    <source>
        <dbReference type="SAM" id="Phobius"/>
    </source>
</evidence>
<sequence length="99" mass="10829">MSLGFLFAMSLPALVAALFFLAVVERFVRNKKKGTPLATAGIGELGATFEAGKRDELEFREEERQLRDEEGDGAPPRSRVDLDGGTAVLNVPAQRQPRQ</sequence>
<dbReference type="AlphaFoldDB" id="A0A1H9B378"/>
<keyword evidence="2" id="KW-1133">Transmembrane helix</keyword>
<keyword evidence="2" id="KW-0472">Membrane</keyword>
<evidence type="ECO:0000256" key="1">
    <source>
        <dbReference type="SAM" id="MobiDB-lite"/>
    </source>
</evidence>
<name>A0A1H9B378_9PSEU</name>
<reference evidence="4" key="1">
    <citation type="submission" date="2016-10" db="EMBL/GenBank/DDBJ databases">
        <authorList>
            <person name="Varghese N."/>
            <person name="Submissions S."/>
        </authorList>
    </citation>
    <scope>NUCLEOTIDE SEQUENCE [LARGE SCALE GENOMIC DNA]</scope>
    <source>
        <strain evidence="4">DSM 44437</strain>
    </source>
</reference>
<dbReference type="Proteomes" id="UP000199503">
    <property type="component" value="Unassembled WGS sequence"/>
</dbReference>
<dbReference type="STRING" id="65499.SAMN04488000_101389"/>
<feature type="transmembrane region" description="Helical" evidence="2">
    <location>
        <begin position="6"/>
        <end position="24"/>
    </location>
</feature>
<proteinExistence type="predicted"/>
<dbReference type="RefSeq" id="WP_089908418.1">
    <property type="nucleotide sequence ID" value="NZ_FOFV01000001.1"/>
</dbReference>
<keyword evidence="4" id="KW-1185">Reference proteome</keyword>
<dbReference type="Pfam" id="PF19690">
    <property type="entry name" value="DUF6191"/>
    <property type="match status" value="1"/>
</dbReference>
<evidence type="ECO:0000313" key="4">
    <source>
        <dbReference type="Proteomes" id="UP000199503"/>
    </source>
</evidence>
<accession>A0A1H9B378</accession>
<feature type="compositionally biased region" description="Basic and acidic residues" evidence="1">
    <location>
        <begin position="58"/>
        <end position="68"/>
    </location>
</feature>
<evidence type="ECO:0000313" key="3">
    <source>
        <dbReference type="EMBL" id="SEP83486.1"/>
    </source>
</evidence>
<protein>
    <submittedName>
        <fullName evidence="3">Uncharacterized protein</fullName>
    </submittedName>
</protein>
<dbReference type="EMBL" id="FOFV01000001">
    <property type="protein sequence ID" value="SEP83486.1"/>
    <property type="molecule type" value="Genomic_DNA"/>
</dbReference>
<keyword evidence="2" id="KW-0812">Transmembrane</keyword>